<feature type="transmembrane region" description="Helical" evidence="1">
    <location>
        <begin position="7"/>
        <end position="24"/>
    </location>
</feature>
<keyword evidence="1" id="KW-1133">Transmembrane helix</keyword>
<gene>
    <name evidence="2" type="ORF">AVEN_98528_1</name>
</gene>
<comment type="caution">
    <text evidence="2">The sequence shown here is derived from an EMBL/GenBank/DDBJ whole genome shotgun (WGS) entry which is preliminary data.</text>
</comment>
<evidence type="ECO:0008006" key="4">
    <source>
        <dbReference type="Google" id="ProtNLM"/>
    </source>
</evidence>
<dbReference type="OrthoDB" id="6437580at2759"/>
<organism evidence="2 3">
    <name type="scientific">Araneus ventricosus</name>
    <name type="common">Orbweaver spider</name>
    <name type="synonym">Epeira ventricosa</name>
    <dbReference type="NCBI Taxonomy" id="182803"/>
    <lineage>
        <taxon>Eukaryota</taxon>
        <taxon>Metazoa</taxon>
        <taxon>Ecdysozoa</taxon>
        <taxon>Arthropoda</taxon>
        <taxon>Chelicerata</taxon>
        <taxon>Arachnida</taxon>
        <taxon>Araneae</taxon>
        <taxon>Araneomorphae</taxon>
        <taxon>Entelegynae</taxon>
        <taxon>Araneoidea</taxon>
        <taxon>Araneidae</taxon>
        <taxon>Araneus</taxon>
    </lineage>
</organism>
<accession>A0A4Y2K6A8</accession>
<feature type="transmembrane region" description="Helical" evidence="1">
    <location>
        <begin position="96"/>
        <end position="118"/>
    </location>
</feature>
<name>A0A4Y2K6A8_ARAVE</name>
<keyword evidence="1" id="KW-0472">Membrane</keyword>
<evidence type="ECO:0000313" key="3">
    <source>
        <dbReference type="Proteomes" id="UP000499080"/>
    </source>
</evidence>
<protein>
    <recommendedName>
        <fullName evidence="4">Gustatory receptor</fullName>
    </recommendedName>
</protein>
<evidence type="ECO:0000313" key="2">
    <source>
        <dbReference type="EMBL" id="GBM97990.1"/>
    </source>
</evidence>
<keyword evidence="1" id="KW-0812">Transmembrane</keyword>
<dbReference type="AlphaFoldDB" id="A0A4Y2K6A8"/>
<sequence>MLLNTNLSPSFTIQYIAVVFYFLSTRIFKLFSPLLLTALYIQCCLMLSMLIKQCTKELRISTHSSNKQNAFRSFLRYYGFCHELFLFIEAALSLQIFWLLSSHFTIIFILISTFFHFYGFSVSILDVEHSIFSVFQGISFFAVIFYASQVESEDRKLRYEVKDFAFRLKLLKETKECSETLLDFVNSRCCLVLTASGVIQFTKSLLLTSAGFLVTYNLLVLQLNAPQ</sequence>
<keyword evidence="3" id="KW-1185">Reference proteome</keyword>
<feature type="transmembrane region" description="Helical" evidence="1">
    <location>
        <begin position="130"/>
        <end position="148"/>
    </location>
</feature>
<evidence type="ECO:0000256" key="1">
    <source>
        <dbReference type="SAM" id="Phobius"/>
    </source>
</evidence>
<feature type="transmembrane region" description="Helical" evidence="1">
    <location>
        <begin position="30"/>
        <end position="51"/>
    </location>
</feature>
<reference evidence="2 3" key="1">
    <citation type="journal article" date="2019" name="Sci. Rep.">
        <title>Orb-weaving spider Araneus ventricosus genome elucidates the spidroin gene catalogue.</title>
        <authorList>
            <person name="Kono N."/>
            <person name="Nakamura H."/>
            <person name="Ohtoshi R."/>
            <person name="Moran D.A.P."/>
            <person name="Shinohara A."/>
            <person name="Yoshida Y."/>
            <person name="Fujiwara M."/>
            <person name="Mori M."/>
            <person name="Tomita M."/>
            <person name="Arakawa K."/>
        </authorList>
    </citation>
    <scope>NUCLEOTIDE SEQUENCE [LARGE SCALE GENOMIC DNA]</scope>
</reference>
<dbReference type="EMBL" id="BGPR01004286">
    <property type="protein sequence ID" value="GBM97990.1"/>
    <property type="molecule type" value="Genomic_DNA"/>
</dbReference>
<dbReference type="Proteomes" id="UP000499080">
    <property type="component" value="Unassembled WGS sequence"/>
</dbReference>
<proteinExistence type="predicted"/>
<feature type="transmembrane region" description="Helical" evidence="1">
    <location>
        <begin position="205"/>
        <end position="225"/>
    </location>
</feature>